<reference evidence="3 4" key="1">
    <citation type="submission" date="2023-07" db="EMBL/GenBank/DDBJ databases">
        <title>Sorghum-associated microbial communities from plants grown in Nebraska, USA.</title>
        <authorList>
            <person name="Schachtman D."/>
        </authorList>
    </citation>
    <scope>NUCLEOTIDE SEQUENCE [LARGE SCALE GENOMIC DNA]</scope>
    <source>
        <strain evidence="3 4">CC482</strain>
    </source>
</reference>
<feature type="domain" description="Periplasmic binding protein" evidence="2">
    <location>
        <begin position="59"/>
        <end position="301"/>
    </location>
</feature>
<keyword evidence="4" id="KW-1185">Reference proteome</keyword>
<sequence length="341" mass="37788">MRNRLLQLIGIIVVLVMTAACTAYSDSGYEVVYSLESQHRQDAIDLKGELHEERPTIAMVAKSASPYFSYAEEGAREAARQAGIEVTFDSPRMPGAEQQIEVVEQLIRKDVDVIAISAIDPEKLIPVLVKAQNQGIRVITWDSDTMLKGREFFINQVETEVLGRHLMDNMAQAMGEKGKFVVLGESRTDTYASELLKWIQTQCDENYPHMMLVEHAGDIKGLLGNRDDIGGILELHSIDHATAAKAVKEAGQSGKVKVTGLYAPSMIRNYLHDGLVQKATLWSPKKLGYVTVMLANDLLSGRYPTDGQDVPGAGSIRMLGNTVIMDEPIDFTRENVDQYDF</sequence>
<evidence type="ECO:0000313" key="3">
    <source>
        <dbReference type="EMBL" id="MDQ0112150.1"/>
    </source>
</evidence>
<dbReference type="InterPro" id="IPR050555">
    <property type="entry name" value="Bact_Solute-Bind_Prot2"/>
</dbReference>
<name>A0ABT9U0E8_PAEHA</name>
<dbReference type="Gene3D" id="3.40.50.2300">
    <property type="match status" value="2"/>
</dbReference>
<evidence type="ECO:0000313" key="4">
    <source>
        <dbReference type="Proteomes" id="UP001229346"/>
    </source>
</evidence>
<dbReference type="PANTHER" id="PTHR30036">
    <property type="entry name" value="D-XYLOSE-BINDING PERIPLASMIC PROTEIN"/>
    <property type="match status" value="1"/>
</dbReference>
<accession>A0ABT9U0E8</accession>
<gene>
    <name evidence="3" type="ORF">J2T15_001585</name>
</gene>
<dbReference type="PANTHER" id="PTHR30036:SF8">
    <property type="entry name" value="ABC-TYPE SUGAR TRANSPORT SYSTEM PERIPLASMIC COMPONENT-LIKE PROTEIN"/>
    <property type="match status" value="1"/>
</dbReference>
<dbReference type="CDD" id="cd06302">
    <property type="entry name" value="PBP1_LsrB_Quorum_Sensing-like"/>
    <property type="match status" value="1"/>
</dbReference>
<dbReference type="Pfam" id="PF13407">
    <property type="entry name" value="Peripla_BP_4"/>
    <property type="match status" value="1"/>
</dbReference>
<organism evidence="3 4">
    <name type="scientific">Paenibacillus harenae</name>
    <dbReference type="NCBI Taxonomy" id="306543"/>
    <lineage>
        <taxon>Bacteria</taxon>
        <taxon>Bacillati</taxon>
        <taxon>Bacillota</taxon>
        <taxon>Bacilli</taxon>
        <taxon>Bacillales</taxon>
        <taxon>Paenibacillaceae</taxon>
        <taxon>Paenibacillus</taxon>
    </lineage>
</organism>
<dbReference type="RefSeq" id="WP_307202753.1">
    <property type="nucleotide sequence ID" value="NZ_JAUSSU010000003.1"/>
</dbReference>
<protein>
    <submittedName>
        <fullName evidence="3">Rhamnose transport system substrate-binding protein</fullName>
    </submittedName>
</protein>
<dbReference type="EMBL" id="JAUSSU010000003">
    <property type="protein sequence ID" value="MDQ0112150.1"/>
    <property type="molecule type" value="Genomic_DNA"/>
</dbReference>
<dbReference type="InterPro" id="IPR025997">
    <property type="entry name" value="SBP_2_dom"/>
</dbReference>
<comment type="subcellular location">
    <subcellularLocation>
        <location evidence="1">Cell envelope</location>
    </subcellularLocation>
</comment>
<evidence type="ECO:0000259" key="2">
    <source>
        <dbReference type="Pfam" id="PF13407"/>
    </source>
</evidence>
<proteinExistence type="predicted"/>
<evidence type="ECO:0000256" key="1">
    <source>
        <dbReference type="ARBA" id="ARBA00004196"/>
    </source>
</evidence>
<dbReference type="PROSITE" id="PS51257">
    <property type="entry name" value="PROKAR_LIPOPROTEIN"/>
    <property type="match status" value="1"/>
</dbReference>
<dbReference type="Proteomes" id="UP001229346">
    <property type="component" value="Unassembled WGS sequence"/>
</dbReference>
<dbReference type="InterPro" id="IPR028082">
    <property type="entry name" value="Peripla_BP_I"/>
</dbReference>
<dbReference type="SUPFAM" id="SSF53822">
    <property type="entry name" value="Periplasmic binding protein-like I"/>
    <property type="match status" value="1"/>
</dbReference>
<comment type="caution">
    <text evidence="3">The sequence shown here is derived from an EMBL/GenBank/DDBJ whole genome shotgun (WGS) entry which is preliminary data.</text>
</comment>